<dbReference type="InterPro" id="IPR036390">
    <property type="entry name" value="WH_DNA-bd_sf"/>
</dbReference>
<organism evidence="6 7">
    <name type="scientific">Vibrio navarrensis</name>
    <dbReference type="NCBI Taxonomy" id="29495"/>
    <lineage>
        <taxon>Bacteria</taxon>
        <taxon>Pseudomonadati</taxon>
        <taxon>Pseudomonadota</taxon>
        <taxon>Gammaproteobacteria</taxon>
        <taxon>Vibrionales</taxon>
        <taxon>Vibrionaceae</taxon>
        <taxon>Vibrio</taxon>
    </lineage>
</organism>
<dbReference type="eggNOG" id="COG0583">
    <property type="taxonomic scope" value="Bacteria"/>
</dbReference>
<feature type="domain" description="HTH lysR-type" evidence="5">
    <location>
        <begin position="5"/>
        <end position="62"/>
    </location>
</feature>
<reference evidence="6 7" key="1">
    <citation type="submission" date="2014-04" db="EMBL/GenBank/DDBJ databases">
        <title>Genome sequencing of Vibrio navarrensis strains.</title>
        <authorList>
            <person name="Gladney L.M."/>
            <person name="Katz L.S."/>
            <person name="Marino-Ramirez L."/>
            <person name="Jordan I.K."/>
        </authorList>
    </citation>
    <scope>NUCLEOTIDE SEQUENCE [LARGE SCALE GENOMIC DNA]</scope>
    <source>
        <strain evidence="6 7">ATCC 51183</strain>
    </source>
</reference>
<dbReference type="SUPFAM" id="SSF46785">
    <property type="entry name" value="Winged helix' DNA-binding domain"/>
    <property type="match status" value="1"/>
</dbReference>
<dbReference type="GeneID" id="43683477"/>
<dbReference type="PANTHER" id="PTHR30118:SF15">
    <property type="entry name" value="TRANSCRIPTIONAL REGULATORY PROTEIN"/>
    <property type="match status" value="1"/>
</dbReference>
<sequence>MLSNINLNLLRSLHVLLDECHVSRAAERLHITQSAMSRQLAQLRELCGDPLLVRDGNRLVPTARALALQSKLLGLLDEFEHLFAAPSFVPEQWQGEFVFASSDYVAQYIFPAAAQALMQQAPRLNLSYRLWQPSYLTALLDSGIHLASTMLPQAPRDLSSVHIGQDSSVCLMRADHPLAQQSSLSLDAFLAYSHIKVTGGGDKDSATDRALGEKGLARRIALQVPFFTAAVNCLLQSDHLMVVPKHIAVNLAKNHPLVDLPLPLSTEPHQYWLMWHPKYDSDLAHRWAREVVLAIMLSCQYSIGMISDHHHHEEV</sequence>
<accession>A0A099LTJ2</accession>
<dbReference type="STRING" id="29495.EA26_09810"/>
<evidence type="ECO:0000313" key="7">
    <source>
        <dbReference type="Proteomes" id="UP000029994"/>
    </source>
</evidence>
<dbReference type="InterPro" id="IPR005119">
    <property type="entry name" value="LysR_subst-bd"/>
</dbReference>
<evidence type="ECO:0000259" key="5">
    <source>
        <dbReference type="PROSITE" id="PS50931"/>
    </source>
</evidence>
<dbReference type="GO" id="GO:0003700">
    <property type="term" value="F:DNA-binding transcription factor activity"/>
    <property type="evidence" value="ECO:0007669"/>
    <property type="project" value="InterPro"/>
</dbReference>
<dbReference type="SUPFAM" id="SSF53850">
    <property type="entry name" value="Periplasmic binding protein-like II"/>
    <property type="match status" value="1"/>
</dbReference>
<dbReference type="GO" id="GO:0003677">
    <property type="term" value="F:DNA binding"/>
    <property type="evidence" value="ECO:0007669"/>
    <property type="project" value="UniProtKB-KW"/>
</dbReference>
<dbReference type="PRINTS" id="PR00039">
    <property type="entry name" value="HTHLYSR"/>
</dbReference>
<comment type="caution">
    <text evidence="6">The sequence shown here is derived from an EMBL/GenBank/DDBJ whole genome shotgun (WGS) entry which is preliminary data.</text>
</comment>
<dbReference type="InterPro" id="IPR036388">
    <property type="entry name" value="WH-like_DNA-bd_sf"/>
</dbReference>
<evidence type="ECO:0000313" key="6">
    <source>
        <dbReference type="EMBL" id="KGK11583.1"/>
    </source>
</evidence>
<evidence type="ECO:0000256" key="1">
    <source>
        <dbReference type="ARBA" id="ARBA00009437"/>
    </source>
</evidence>
<keyword evidence="3" id="KW-0238">DNA-binding</keyword>
<proteinExistence type="inferred from homology"/>
<dbReference type="InterPro" id="IPR000847">
    <property type="entry name" value="LysR_HTH_N"/>
</dbReference>
<dbReference type="Pfam" id="PF00126">
    <property type="entry name" value="HTH_1"/>
    <property type="match status" value="1"/>
</dbReference>
<dbReference type="Gene3D" id="1.10.10.10">
    <property type="entry name" value="Winged helix-like DNA-binding domain superfamily/Winged helix DNA-binding domain"/>
    <property type="match status" value="1"/>
</dbReference>
<dbReference type="Proteomes" id="UP000029994">
    <property type="component" value="Unassembled WGS sequence"/>
</dbReference>
<evidence type="ECO:0000256" key="3">
    <source>
        <dbReference type="ARBA" id="ARBA00023125"/>
    </source>
</evidence>
<evidence type="ECO:0000256" key="2">
    <source>
        <dbReference type="ARBA" id="ARBA00023015"/>
    </source>
</evidence>
<dbReference type="Pfam" id="PF03466">
    <property type="entry name" value="LysR_substrate"/>
    <property type="match status" value="1"/>
</dbReference>
<dbReference type="RefSeq" id="WP_039427105.1">
    <property type="nucleotide sequence ID" value="NZ_JMCG01000001.1"/>
</dbReference>
<name>A0A099LTJ2_9VIBR</name>
<dbReference type="AlphaFoldDB" id="A0A099LTJ2"/>
<comment type="similarity">
    <text evidence="1">Belongs to the LysR transcriptional regulatory family.</text>
</comment>
<dbReference type="EMBL" id="JMCG01000001">
    <property type="protein sequence ID" value="KGK11583.1"/>
    <property type="molecule type" value="Genomic_DNA"/>
</dbReference>
<keyword evidence="4" id="KW-0804">Transcription</keyword>
<gene>
    <name evidence="6" type="ORF">EA26_09810</name>
</gene>
<evidence type="ECO:0000256" key="4">
    <source>
        <dbReference type="ARBA" id="ARBA00023163"/>
    </source>
</evidence>
<protein>
    <submittedName>
        <fullName evidence="6">Transcriptional regulator</fullName>
    </submittedName>
</protein>
<dbReference type="Gene3D" id="3.40.190.10">
    <property type="entry name" value="Periplasmic binding protein-like II"/>
    <property type="match status" value="2"/>
</dbReference>
<dbReference type="PROSITE" id="PS50931">
    <property type="entry name" value="HTH_LYSR"/>
    <property type="match status" value="1"/>
</dbReference>
<keyword evidence="7" id="KW-1185">Reference proteome</keyword>
<dbReference type="PANTHER" id="PTHR30118">
    <property type="entry name" value="HTH-TYPE TRANSCRIPTIONAL REGULATOR LEUO-RELATED"/>
    <property type="match status" value="1"/>
</dbReference>
<dbReference type="CDD" id="cd08417">
    <property type="entry name" value="PBP2_Nitroaromatics_like"/>
    <property type="match status" value="1"/>
</dbReference>
<keyword evidence="2" id="KW-0805">Transcription regulation</keyword>
<dbReference type="InterPro" id="IPR050389">
    <property type="entry name" value="LysR-type_TF"/>
</dbReference>
<dbReference type="InterPro" id="IPR037402">
    <property type="entry name" value="YidZ_PBP2"/>
</dbReference>